<dbReference type="Gene3D" id="3.30.530.20">
    <property type="match status" value="1"/>
</dbReference>
<organism evidence="1 2">
    <name type="scientific">Mycolicibacterium aubagnense</name>
    <dbReference type="NCBI Taxonomy" id="319707"/>
    <lineage>
        <taxon>Bacteria</taxon>
        <taxon>Bacillati</taxon>
        <taxon>Actinomycetota</taxon>
        <taxon>Actinomycetes</taxon>
        <taxon>Mycobacteriales</taxon>
        <taxon>Mycobacteriaceae</taxon>
        <taxon>Mycolicibacterium</taxon>
    </lineage>
</organism>
<dbReference type="CDD" id="cd07822">
    <property type="entry name" value="SRPBCC_4"/>
    <property type="match status" value="1"/>
</dbReference>
<keyword evidence="2" id="KW-1185">Reference proteome</keyword>
<evidence type="ECO:0000313" key="1">
    <source>
        <dbReference type="EMBL" id="BBX83018.1"/>
    </source>
</evidence>
<name>A0ABM7I8J0_9MYCO</name>
<dbReference type="Proteomes" id="UP000465609">
    <property type="component" value="Chromosome"/>
</dbReference>
<reference evidence="1 2" key="1">
    <citation type="journal article" date="2019" name="Emerg. Microbes Infect.">
        <title>Comprehensive subspecies identification of 175 nontuberculous mycobacteria species based on 7547 genomic profiles.</title>
        <authorList>
            <person name="Matsumoto Y."/>
            <person name="Kinjo T."/>
            <person name="Motooka D."/>
            <person name="Nabeya D."/>
            <person name="Jung N."/>
            <person name="Uechi K."/>
            <person name="Horii T."/>
            <person name="Iida T."/>
            <person name="Fujita J."/>
            <person name="Nakamura S."/>
        </authorList>
    </citation>
    <scope>NUCLEOTIDE SEQUENCE [LARGE SCALE GENOMIC DNA]</scope>
    <source>
        <strain evidence="1 2">JCM 15296</strain>
    </source>
</reference>
<accession>A0ABM7I8J0</accession>
<evidence type="ECO:0008006" key="3">
    <source>
        <dbReference type="Google" id="ProtNLM"/>
    </source>
</evidence>
<proteinExistence type="predicted"/>
<evidence type="ECO:0000313" key="2">
    <source>
        <dbReference type="Proteomes" id="UP000465609"/>
    </source>
</evidence>
<dbReference type="Pfam" id="PF10604">
    <property type="entry name" value="Polyketide_cyc2"/>
    <property type="match status" value="1"/>
</dbReference>
<protein>
    <recommendedName>
        <fullName evidence="3">Polyketide cyclase</fullName>
    </recommendedName>
</protein>
<sequence>MSGQLSAGVHPLPYGMSVSFTIDRSVEIDAPAEVVWQVLTDGASYGEWNPFVTECSSTFEPGSPIDMKVVLIGPPKKQREFINTFTPGVEFSYNMKPAPLGLLRSERSHRLTPLPDGRTRYDSHFQLFGPVSPIVAGIMGRALKKGFGGMTDGVKKRAEALG</sequence>
<dbReference type="SUPFAM" id="SSF55961">
    <property type="entry name" value="Bet v1-like"/>
    <property type="match status" value="1"/>
</dbReference>
<dbReference type="InterPro" id="IPR023393">
    <property type="entry name" value="START-like_dom_sf"/>
</dbReference>
<dbReference type="EMBL" id="AP022577">
    <property type="protein sequence ID" value="BBX83018.1"/>
    <property type="molecule type" value="Genomic_DNA"/>
</dbReference>
<dbReference type="InterPro" id="IPR019587">
    <property type="entry name" value="Polyketide_cyclase/dehydratase"/>
</dbReference>
<gene>
    <name evidence="1" type="ORF">MAUB_08910</name>
</gene>